<dbReference type="Gene3D" id="3.30.230.10">
    <property type="match status" value="1"/>
</dbReference>
<dbReference type="AlphaFoldDB" id="A0A833QRG6"/>
<dbReference type="InterPro" id="IPR023035">
    <property type="entry name" value="Ribosomal_uS9_bac/plastid"/>
</dbReference>
<dbReference type="InterPro" id="IPR000754">
    <property type="entry name" value="Ribosomal_uS9"/>
</dbReference>
<keyword evidence="3 6" id="KW-0687">Ribonucleoprotein</keyword>
<name>A0A833QRG6_9POAL</name>
<keyword evidence="8" id="KW-1185">Reference proteome</keyword>
<evidence type="ECO:0000256" key="2">
    <source>
        <dbReference type="ARBA" id="ARBA00022980"/>
    </source>
</evidence>
<evidence type="ECO:0000256" key="6">
    <source>
        <dbReference type="RuleBase" id="RU003815"/>
    </source>
</evidence>
<comment type="similarity">
    <text evidence="1 6">Belongs to the universal ribosomal protein uS9 family.</text>
</comment>
<dbReference type="InterPro" id="IPR014721">
    <property type="entry name" value="Ribsml_uS5_D2-typ_fold_subgr"/>
</dbReference>
<dbReference type="EMBL" id="SWLB01000022">
    <property type="protein sequence ID" value="KAF3323957.1"/>
    <property type="molecule type" value="Genomic_DNA"/>
</dbReference>
<evidence type="ECO:0000256" key="3">
    <source>
        <dbReference type="ARBA" id="ARBA00023274"/>
    </source>
</evidence>
<dbReference type="Pfam" id="PF00380">
    <property type="entry name" value="Ribosomal_S9"/>
    <property type="match status" value="1"/>
</dbReference>
<sequence length="217" mass="23529">MALSISSIASSFSSLSLTHTPKSKPLSISSIPSRRFTVTALASNGQSYGKMLADAAELACGITPLIPELPVGMTVEKYMKSRLPGGIAAQPIIATGRRKCAIARVVLQEGNGKIIVNYRDAKDYFQGSPLYLRYLTTPLTALGLEKQYDMFIKVHGGGLSGQSQAVCLGVARALVKISEENRKPLRHEGLLTRDARVVERKKAGLRKARKAPQYSKR</sequence>
<evidence type="ECO:0000313" key="7">
    <source>
        <dbReference type="EMBL" id="KAF3323957.1"/>
    </source>
</evidence>
<reference evidence="7" key="1">
    <citation type="submission" date="2020-01" db="EMBL/GenBank/DDBJ databases">
        <title>Genome sequence of Kobresia littledalei, the first chromosome-level genome in the family Cyperaceae.</title>
        <authorList>
            <person name="Qu G."/>
        </authorList>
    </citation>
    <scope>NUCLEOTIDE SEQUENCE</scope>
    <source>
        <strain evidence="7">C.B.Clarke</strain>
        <tissue evidence="7">Leaf</tissue>
    </source>
</reference>
<dbReference type="InterPro" id="IPR020568">
    <property type="entry name" value="Ribosomal_Su5_D2-typ_SF"/>
</dbReference>
<evidence type="ECO:0000256" key="4">
    <source>
        <dbReference type="ARBA" id="ARBA00035152"/>
    </source>
</evidence>
<dbReference type="Proteomes" id="UP000623129">
    <property type="component" value="Unassembled WGS sequence"/>
</dbReference>
<dbReference type="SUPFAM" id="SSF54211">
    <property type="entry name" value="Ribosomal protein S5 domain 2-like"/>
    <property type="match status" value="1"/>
</dbReference>
<dbReference type="PANTHER" id="PTHR21569:SF1">
    <property type="entry name" value="SMALL RIBOSOMAL SUBUNIT PROTEIN US9M"/>
    <property type="match status" value="1"/>
</dbReference>
<accession>A0A833QRG6</accession>
<organism evidence="7 8">
    <name type="scientific">Carex littledalei</name>
    <dbReference type="NCBI Taxonomy" id="544730"/>
    <lineage>
        <taxon>Eukaryota</taxon>
        <taxon>Viridiplantae</taxon>
        <taxon>Streptophyta</taxon>
        <taxon>Embryophyta</taxon>
        <taxon>Tracheophyta</taxon>
        <taxon>Spermatophyta</taxon>
        <taxon>Magnoliopsida</taxon>
        <taxon>Liliopsida</taxon>
        <taxon>Poales</taxon>
        <taxon>Cyperaceae</taxon>
        <taxon>Cyperoideae</taxon>
        <taxon>Cariceae</taxon>
        <taxon>Carex</taxon>
        <taxon>Carex subgen. Euthyceras</taxon>
    </lineage>
</organism>
<dbReference type="GO" id="GO:0003723">
    <property type="term" value="F:RNA binding"/>
    <property type="evidence" value="ECO:0007669"/>
    <property type="project" value="TreeGrafter"/>
</dbReference>
<dbReference type="HAMAP" id="MF_00532_B">
    <property type="entry name" value="Ribosomal_uS9_B"/>
    <property type="match status" value="1"/>
</dbReference>
<dbReference type="GO" id="GO:0003735">
    <property type="term" value="F:structural constituent of ribosome"/>
    <property type="evidence" value="ECO:0007669"/>
    <property type="project" value="InterPro"/>
</dbReference>
<dbReference type="PANTHER" id="PTHR21569">
    <property type="entry name" value="RIBOSOMAL PROTEIN S9"/>
    <property type="match status" value="1"/>
</dbReference>
<comment type="caution">
    <text evidence="7">The sequence shown here is derived from an EMBL/GenBank/DDBJ whole genome shotgun (WGS) entry which is preliminary data.</text>
</comment>
<keyword evidence="2 6" id="KW-0689">Ribosomal protein</keyword>
<proteinExistence type="inferred from homology"/>
<dbReference type="GO" id="GO:0000312">
    <property type="term" value="C:plastid small ribosomal subunit"/>
    <property type="evidence" value="ECO:0007669"/>
    <property type="project" value="TreeGrafter"/>
</dbReference>
<dbReference type="FunFam" id="3.30.230.10:FF:000001">
    <property type="entry name" value="30S ribosomal protein S9"/>
    <property type="match status" value="1"/>
</dbReference>
<evidence type="ECO:0000256" key="5">
    <source>
        <dbReference type="ARBA" id="ARBA00035437"/>
    </source>
</evidence>
<evidence type="ECO:0000313" key="8">
    <source>
        <dbReference type="Proteomes" id="UP000623129"/>
    </source>
</evidence>
<protein>
    <recommendedName>
        <fullName evidence="4">Small ribosomal subunit protein uS9c</fullName>
    </recommendedName>
    <alternativeName>
        <fullName evidence="5">30S ribosomal protein S9, chloroplastic</fullName>
    </alternativeName>
</protein>
<gene>
    <name evidence="7" type="ORF">FCM35_KLT11424</name>
</gene>
<dbReference type="PROSITE" id="PS00360">
    <property type="entry name" value="RIBOSOMAL_S9"/>
    <property type="match status" value="1"/>
</dbReference>
<dbReference type="NCBIfam" id="NF001099">
    <property type="entry name" value="PRK00132.1"/>
    <property type="match status" value="1"/>
</dbReference>
<dbReference type="OrthoDB" id="10254627at2759"/>
<dbReference type="GO" id="GO:0006412">
    <property type="term" value="P:translation"/>
    <property type="evidence" value="ECO:0007669"/>
    <property type="project" value="InterPro"/>
</dbReference>
<dbReference type="InterPro" id="IPR020574">
    <property type="entry name" value="Ribosomal_uS9_CS"/>
</dbReference>
<evidence type="ECO:0000256" key="1">
    <source>
        <dbReference type="ARBA" id="ARBA00005251"/>
    </source>
</evidence>